<feature type="domain" description="Peptidase S9 prolyl oligopeptidase catalytic" evidence="2">
    <location>
        <begin position="433"/>
        <end position="637"/>
    </location>
</feature>
<accession>A0ABP9RXB8</accession>
<dbReference type="SUPFAM" id="SSF82171">
    <property type="entry name" value="DPP6 N-terminal domain-like"/>
    <property type="match status" value="1"/>
</dbReference>
<dbReference type="Gene3D" id="3.40.50.1820">
    <property type="entry name" value="alpha/beta hydrolase"/>
    <property type="match status" value="1"/>
</dbReference>
<dbReference type="InterPro" id="IPR029058">
    <property type="entry name" value="AB_hydrolase_fold"/>
</dbReference>
<keyword evidence="4" id="KW-1185">Reference proteome</keyword>
<dbReference type="SUPFAM" id="SSF53474">
    <property type="entry name" value="alpha/beta-Hydrolases"/>
    <property type="match status" value="1"/>
</dbReference>
<name>A0ABP9RXB8_9GAMM</name>
<dbReference type="InterPro" id="IPR001375">
    <property type="entry name" value="Peptidase_S9_cat"/>
</dbReference>
<protein>
    <submittedName>
        <fullName evidence="3">S9 family peptidase</fullName>
    </submittedName>
</protein>
<dbReference type="Pfam" id="PF00326">
    <property type="entry name" value="Peptidase_S9"/>
    <property type="match status" value="1"/>
</dbReference>
<comment type="caution">
    <text evidence="3">The sequence shown here is derived from an EMBL/GenBank/DDBJ whole genome shotgun (WGS) entry which is preliminary data.</text>
</comment>
<dbReference type="PANTHER" id="PTHR42776">
    <property type="entry name" value="SERINE PEPTIDASE S9 FAMILY MEMBER"/>
    <property type="match status" value="1"/>
</dbReference>
<dbReference type="RefSeq" id="WP_345315854.1">
    <property type="nucleotide sequence ID" value="NZ_BAABLF010000005.1"/>
</dbReference>
<dbReference type="EMBL" id="BAABLF010000005">
    <property type="protein sequence ID" value="GAA5188634.1"/>
    <property type="molecule type" value="Genomic_DNA"/>
</dbReference>
<dbReference type="PANTHER" id="PTHR42776:SF27">
    <property type="entry name" value="DIPEPTIDYL PEPTIDASE FAMILY MEMBER 6"/>
    <property type="match status" value="1"/>
</dbReference>
<keyword evidence="1" id="KW-0378">Hydrolase</keyword>
<gene>
    <name evidence="3" type="ORF">GCM10025772_09060</name>
</gene>
<sequence length="639" mass="72372">MASYIRLTLLIVLLGSLFPVTLSAEPRQPLPVEAYGRLPDMSRVKLSPDGRYLSMLRNIDGYLVLTVSDLVNGKTQGLIKADNLEITLNWYEWANNSTLLFGVGNTKWQRGVKYTHTQMFKMTLGEDREPKLAVRLKSANGYVPQFLDRVIHFLPEEPNHVLISADIDTPGSPSVYKVNVMRGTYRRVYRARSDIYHWVTDRQARVRIGLGLDDTRIFYRLMDIEGEFIRNIWDYEIFEAPDIHVLGFDLDPNILYIRADSEGRYGIFRVDLRDPLLKRELLLAHDTYDVGGGLIYSPKSGKAVGLSDGSVYWDEAYLKLQTALDSALPEAKNRIISISDDLNHYVLYTESPSFTGDYLLGNRKAGTLDYLGSRYPQVDESRYAGKETLRFKARDGLEIEGFLTRPKGDEHPHPLATIILPHGGPMSVDIADFDYWSEWFANRGYAVFQPNFRGSAGYGYEFAMQSIGDWGGAMQHDLEDAAQFLVERGTSDPQRICIAGASYGGYAALMAAVSQADTFKCAASFAGVSDLPGMMRNRRQFTNYDVFERQMGSDRDEWIKRSPLRHADRITIPVLLIHGSDDKIVPVAQSREMADALRSENKPVTYIELEHGDHNLSAEAHRLQTLEAMARFFDQHLML</sequence>
<evidence type="ECO:0000313" key="3">
    <source>
        <dbReference type="EMBL" id="GAA5188634.1"/>
    </source>
</evidence>
<evidence type="ECO:0000256" key="1">
    <source>
        <dbReference type="ARBA" id="ARBA00022801"/>
    </source>
</evidence>
<reference evidence="4" key="1">
    <citation type="journal article" date="2019" name="Int. J. Syst. Evol. Microbiol.">
        <title>The Global Catalogue of Microorganisms (GCM) 10K type strain sequencing project: providing services to taxonomists for standard genome sequencing and annotation.</title>
        <authorList>
            <consortium name="The Broad Institute Genomics Platform"/>
            <consortium name="The Broad Institute Genome Sequencing Center for Infectious Disease"/>
            <person name="Wu L."/>
            <person name="Ma J."/>
        </authorList>
    </citation>
    <scope>NUCLEOTIDE SEQUENCE [LARGE SCALE GENOMIC DNA]</scope>
    <source>
        <strain evidence="4">JCM 18720</strain>
    </source>
</reference>
<proteinExistence type="predicted"/>
<evidence type="ECO:0000313" key="4">
    <source>
        <dbReference type="Proteomes" id="UP001501600"/>
    </source>
</evidence>
<dbReference type="Proteomes" id="UP001501600">
    <property type="component" value="Unassembled WGS sequence"/>
</dbReference>
<organism evidence="3 4">
    <name type="scientific">Ferrimonas gelatinilytica</name>
    <dbReference type="NCBI Taxonomy" id="1255257"/>
    <lineage>
        <taxon>Bacteria</taxon>
        <taxon>Pseudomonadati</taxon>
        <taxon>Pseudomonadota</taxon>
        <taxon>Gammaproteobacteria</taxon>
        <taxon>Alteromonadales</taxon>
        <taxon>Ferrimonadaceae</taxon>
        <taxon>Ferrimonas</taxon>
    </lineage>
</organism>
<evidence type="ECO:0000259" key="2">
    <source>
        <dbReference type="Pfam" id="PF00326"/>
    </source>
</evidence>